<name>A0AAE1ND10_9EUCA</name>
<keyword evidence="3" id="KW-0472">Membrane</keyword>
<evidence type="ECO:0000313" key="4">
    <source>
        <dbReference type="EMBL" id="KAK4287021.1"/>
    </source>
</evidence>
<evidence type="ECO:0000256" key="3">
    <source>
        <dbReference type="SAM" id="Phobius"/>
    </source>
</evidence>
<proteinExistence type="predicted"/>
<feature type="non-terminal residue" evidence="4">
    <location>
        <position position="127"/>
    </location>
</feature>
<protein>
    <recommendedName>
        <fullName evidence="6">G-protein coupled receptors family 1 profile domain-containing protein</fullName>
    </recommendedName>
</protein>
<comment type="caution">
    <text evidence="4">The sequence shown here is derived from an EMBL/GenBank/DDBJ whole genome shotgun (WGS) entry which is preliminary data.</text>
</comment>
<keyword evidence="3" id="KW-1133">Transmembrane helix</keyword>
<feature type="transmembrane region" description="Helical" evidence="3">
    <location>
        <begin position="49"/>
        <end position="73"/>
    </location>
</feature>
<dbReference type="AlphaFoldDB" id="A0AAE1ND10"/>
<keyword evidence="3" id="KW-0812">Transmembrane</keyword>
<gene>
    <name evidence="4" type="ORF">Pmani_039898</name>
</gene>
<keyword evidence="5" id="KW-1185">Reference proteome</keyword>
<organism evidence="4 5">
    <name type="scientific">Petrolisthes manimaculis</name>
    <dbReference type="NCBI Taxonomy" id="1843537"/>
    <lineage>
        <taxon>Eukaryota</taxon>
        <taxon>Metazoa</taxon>
        <taxon>Ecdysozoa</taxon>
        <taxon>Arthropoda</taxon>
        <taxon>Crustacea</taxon>
        <taxon>Multicrustacea</taxon>
        <taxon>Malacostraca</taxon>
        <taxon>Eumalacostraca</taxon>
        <taxon>Eucarida</taxon>
        <taxon>Decapoda</taxon>
        <taxon>Pleocyemata</taxon>
        <taxon>Anomura</taxon>
        <taxon>Galatheoidea</taxon>
        <taxon>Porcellanidae</taxon>
        <taxon>Petrolisthes</taxon>
    </lineage>
</organism>
<sequence>MDIPAIESDGLEGETDIFSYQAVVTQCSEVDPTIRFHTQNVCDGRMSSALMIAMLVLGFVTVFINLGVIIRSVKILRNTHESKPAFYFIGNLAVSDLMIGLYVVIAFLLHLTSKSDLWRQSTCMLQI</sequence>
<dbReference type="SUPFAM" id="SSF81321">
    <property type="entry name" value="Family A G protein-coupled receptor-like"/>
    <property type="match status" value="1"/>
</dbReference>
<comment type="subcellular location">
    <subcellularLocation>
        <location evidence="1">Cell membrane</location>
        <topology evidence="1">Multi-pass membrane protein</topology>
    </subcellularLocation>
</comment>
<accession>A0AAE1ND10</accession>
<keyword evidence="2" id="KW-1003">Cell membrane</keyword>
<evidence type="ECO:0000313" key="5">
    <source>
        <dbReference type="Proteomes" id="UP001292094"/>
    </source>
</evidence>
<dbReference type="GO" id="GO:0005886">
    <property type="term" value="C:plasma membrane"/>
    <property type="evidence" value="ECO:0007669"/>
    <property type="project" value="UniProtKB-SubCell"/>
</dbReference>
<feature type="transmembrane region" description="Helical" evidence="3">
    <location>
        <begin position="85"/>
        <end position="109"/>
    </location>
</feature>
<dbReference type="PANTHER" id="PTHR22750">
    <property type="entry name" value="G-PROTEIN COUPLED RECEPTOR"/>
    <property type="match status" value="1"/>
</dbReference>
<evidence type="ECO:0008006" key="6">
    <source>
        <dbReference type="Google" id="ProtNLM"/>
    </source>
</evidence>
<reference evidence="4" key="1">
    <citation type="submission" date="2023-11" db="EMBL/GenBank/DDBJ databases">
        <title>Genome assemblies of two species of porcelain crab, Petrolisthes cinctipes and Petrolisthes manimaculis (Anomura: Porcellanidae).</title>
        <authorList>
            <person name="Angst P."/>
        </authorList>
    </citation>
    <scope>NUCLEOTIDE SEQUENCE</scope>
    <source>
        <strain evidence="4">PB745_02</strain>
        <tissue evidence="4">Gill</tissue>
    </source>
</reference>
<dbReference type="EMBL" id="JAWZYT010007147">
    <property type="protein sequence ID" value="KAK4287021.1"/>
    <property type="molecule type" value="Genomic_DNA"/>
</dbReference>
<evidence type="ECO:0000256" key="2">
    <source>
        <dbReference type="ARBA" id="ARBA00022475"/>
    </source>
</evidence>
<dbReference type="Gene3D" id="1.20.1070.10">
    <property type="entry name" value="Rhodopsin 7-helix transmembrane proteins"/>
    <property type="match status" value="1"/>
</dbReference>
<evidence type="ECO:0000256" key="1">
    <source>
        <dbReference type="ARBA" id="ARBA00004651"/>
    </source>
</evidence>
<dbReference type="Proteomes" id="UP001292094">
    <property type="component" value="Unassembled WGS sequence"/>
</dbReference>